<accession>A0ABY4EWW0</accession>
<evidence type="ECO:0000313" key="3">
    <source>
        <dbReference type="Proteomes" id="UP000831782"/>
    </source>
</evidence>
<reference evidence="2 3" key="1">
    <citation type="submission" date="2022-04" db="EMBL/GenBank/DDBJ databases">
        <title>Gracilibacillus sp. isolated from saltern.</title>
        <authorList>
            <person name="Won M."/>
            <person name="Lee C.-M."/>
            <person name="Woen H.-Y."/>
            <person name="Kwon S.-W."/>
        </authorList>
    </citation>
    <scope>NUCLEOTIDE SEQUENCE [LARGE SCALE GENOMIC DNA]</scope>
    <source>
        <strain evidence="2 3">SSWR10-1</strain>
    </source>
</reference>
<evidence type="ECO:0000256" key="1">
    <source>
        <dbReference type="SAM" id="Phobius"/>
    </source>
</evidence>
<sequence>MKNKILLVIVTLTFVIIFIWFQNNSNETNENDITISESHASAEQAFENFLHEKSKDYEYMDYGIIADPNSAYSSVTILTSSKVDVIELEEVINKKIQDLNLNYHVTINQQDLSKVKTEKNWSNIASAASKYLEEKKHIENIQVLKSVNTSNMKVGLVIKNHSQLPNKSIKKHIEEFLHTPEMKKLINNHPYTVRVINE</sequence>
<protein>
    <submittedName>
        <fullName evidence="2">DUF4030 domain-containing protein</fullName>
    </submittedName>
</protein>
<keyword evidence="1" id="KW-0812">Transmembrane</keyword>
<evidence type="ECO:0000313" key="2">
    <source>
        <dbReference type="EMBL" id="UOQ48440.1"/>
    </source>
</evidence>
<dbReference type="Proteomes" id="UP000831782">
    <property type="component" value="Chromosome"/>
</dbReference>
<proteinExistence type="predicted"/>
<keyword evidence="3" id="KW-1185">Reference proteome</keyword>
<keyword evidence="1" id="KW-1133">Transmembrane helix</keyword>
<name>A0ABY4EWW0_9BACI</name>
<gene>
    <name evidence="2" type="ORF">MUN88_20805</name>
</gene>
<dbReference type="RefSeq" id="WP_244718952.1">
    <property type="nucleotide sequence ID" value="NZ_CP095072.1"/>
</dbReference>
<dbReference type="EMBL" id="CP095072">
    <property type="protein sequence ID" value="UOQ48440.1"/>
    <property type="molecule type" value="Genomic_DNA"/>
</dbReference>
<organism evidence="2 3">
    <name type="scientific">Gracilibacillus caseinilyticus</name>
    <dbReference type="NCBI Taxonomy" id="2932256"/>
    <lineage>
        <taxon>Bacteria</taxon>
        <taxon>Bacillati</taxon>
        <taxon>Bacillota</taxon>
        <taxon>Bacilli</taxon>
        <taxon>Bacillales</taxon>
        <taxon>Bacillaceae</taxon>
        <taxon>Gracilibacillus</taxon>
    </lineage>
</organism>
<feature type="transmembrane region" description="Helical" evidence="1">
    <location>
        <begin position="5"/>
        <end position="21"/>
    </location>
</feature>
<keyword evidence="1" id="KW-0472">Membrane</keyword>